<organism evidence="2 3">
    <name type="scientific">Flagellimonas aquimarina</name>
    <dbReference type="NCBI Taxonomy" id="2201895"/>
    <lineage>
        <taxon>Bacteria</taxon>
        <taxon>Pseudomonadati</taxon>
        <taxon>Bacteroidota</taxon>
        <taxon>Flavobacteriia</taxon>
        <taxon>Flavobacteriales</taxon>
        <taxon>Flavobacteriaceae</taxon>
        <taxon>Flagellimonas</taxon>
    </lineage>
</organism>
<feature type="signal peptide" evidence="1">
    <location>
        <begin position="1"/>
        <end position="20"/>
    </location>
</feature>
<dbReference type="EMBL" id="QGEG01000001">
    <property type="protein sequence ID" value="PWL39897.1"/>
    <property type="molecule type" value="Genomic_DNA"/>
</dbReference>
<keyword evidence="1" id="KW-0732">Signal</keyword>
<dbReference type="SUPFAM" id="SSF53474">
    <property type="entry name" value="alpha/beta-Hydrolases"/>
    <property type="match status" value="1"/>
</dbReference>
<evidence type="ECO:0000256" key="1">
    <source>
        <dbReference type="SAM" id="SignalP"/>
    </source>
</evidence>
<comment type="caution">
    <text evidence="2">The sequence shown here is derived from an EMBL/GenBank/DDBJ whole genome shotgun (WGS) entry which is preliminary data.</text>
</comment>
<dbReference type="Gene3D" id="3.40.50.1820">
    <property type="entry name" value="alpha/beta hydrolase"/>
    <property type="match status" value="1"/>
</dbReference>
<evidence type="ECO:0008006" key="4">
    <source>
        <dbReference type="Google" id="ProtNLM"/>
    </source>
</evidence>
<dbReference type="RefSeq" id="WP_109660212.1">
    <property type="nucleotide sequence ID" value="NZ_QGEG01000001.1"/>
</dbReference>
<protein>
    <recommendedName>
        <fullName evidence="4">Alpha/beta hydrolase</fullName>
    </recommendedName>
</protein>
<keyword evidence="3" id="KW-1185">Reference proteome</keyword>
<gene>
    <name evidence="2" type="ORF">DKG77_03440</name>
</gene>
<evidence type="ECO:0000313" key="3">
    <source>
        <dbReference type="Proteomes" id="UP000245762"/>
    </source>
</evidence>
<reference evidence="2 3" key="1">
    <citation type="submission" date="2018-05" db="EMBL/GenBank/DDBJ databases">
        <title>Complete genome sequence of Flagellimonas aquimarina ECD12 isolated from seaweed Ecklonia cava.</title>
        <authorList>
            <person name="Choi S."/>
            <person name="Seong C."/>
        </authorList>
    </citation>
    <scope>NUCLEOTIDE SEQUENCE [LARGE SCALE GENOMIC DNA]</scope>
    <source>
        <strain evidence="2 3">ECD12</strain>
    </source>
</reference>
<feature type="chain" id="PRO_5016360090" description="Alpha/beta hydrolase" evidence="1">
    <location>
        <begin position="21"/>
        <end position="313"/>
    </location>
</feature>
<accession>A0A316L067</accession>
<proteinExistence type="predicted"/>
<dbReference type="AlphaFoldDB" id="A0A316L067"/>
<name>A0A316L067_9FLAO</name>
<dbReference type="InterPro" id="IPR029058">
    <property type="entry name" value="AB_hydrolase_fold"/>
</dbReference>
<evidence type="ECO:0000313" key="2">
    <source>
        <dbReference type="EMBL" id="PWL39897.1"/>
    </source>
</evidence>
<sequence>MNTKLVMLMATLFVVKVIVAQSDMVNEGSGSFKVDGGNNHHGDSITIFYHRPVNFTQNSKILMVIPGAGRNGDDYRDSWIETSEKHSVLIISPSYPEKEYNYGDYHLGGVVKDLNLSKGISFKKGTNQVLVDENIVLFNINNKKEDWIYDDFDRIFEMVKRATKSRQKKYDLFGHSAGGQILHRFVLFSPNSKANKILASNAGTYTLPDYKENYPFGMKNVDARKLRASFKKELVLFLGELDNESETRGRMLRSKTADIQGTHRLARGKYFCSYSTEAAKNLGMKFNWKLEVIANVGHNQKKMAEFAANYLYE</sequence>
<dbReference type="Proteomes" id="UP000245762">
    <property type="component" value="Unassembled WGS sequence"/>
</dbReference>
<dbReference type="OrthoDB" id="1094867at2"/>